<dbReference type="EC" id="2.7.7.58" evidence="5"/>
<dbReference type="OrthoDB" id="9757771at2"/>
<dbReference type="PROSITE" id="PS00455">
    <property type="entry name" value="AMP_BINDING"/>
    <property type="match status" value="1"/>
</dbReference>
<reference evidence="5 6" key="1">
    <citation type="submission" date="2018-12" db="EMBL/GenBank/DDBJ databases">
        <title>Deinococcus radiophilus ATCC 27603 genome sequencing and assembly.</title>
        <authorList>
            <person name="Maclea K.S."/>
            <person name="Maynard C.R."/>
        </authorList>
    </citation>
    <scope>NUCLEOTIDE SEQUENCE [LARGE SCALE GENOMIC DNA]</scope>
    <source>
        <strain evidence="5 6">ATCC 27603</strain>
    </source>
</reference>
<feature type="compositionally biased region" description="Low complexity" evidence="2">
    <location>
        <begin position="568"/>
        <end position="579"/>
    </location>
</feature>
<dbReference type="GO" id="GO:0016779">
    <property type="term" value="F:nucleotidyltransferase activity"/>
    <property type="evidence" value="ECO:0007669"/>
    <property type="project" value="UniProtKB-KW"/>
</dbReference>
<dbReference type="InterPro" id="IPR020845">
    <property type="entry name" value="AMP-binding_CS"/>
</dbReference>
<evidence type="ECO:0000256" key="2">
    <source>
        <dbReference type="SAM" id="MobiDB-lite"/>
    </source>
</evidence>
<keyword evidence="5" id="KW-0548">Nucleotidyltransferase</keyword>
<dbReference type="PANTHER" id="PTHR43767">
    <property type="entry name" value="LONG-CHAIN-FATTY-ACID--COA LIGASE"/>
    <property type="match status" value="1"/>
</dbReference>
<dbReference type="InterPro" id="IPR050237">
    <property type="entry name" value="ATP-dep_AMP-bd_enzyme"/>
</dbReference>
<dbReference type="Gene3D" id="3.30.300.30">
    <property type="match status" value="1"/>
</dbReference>
<dbReference type="SUPFAM" id="SSF56801">
    <property type="entry name" value="Acetyl-CoA synthetase-like"/>
    <property type="match status" value="1"/>
</dbReference>
<evidence type="ECO:0000259" key="4">
    <source>
        <dbReference type="Pfam" id="PF13193"/>
    </source>
</evidence>
<dbReference type="Pfam" id="PF13193">
    <property type="entry name" value="AMP-binding_C"/>
    <property type="match status" value="1"/>
</dbReference>
<dbReference type="Gene3D" id="3.40.50.12780">
    <property type="entry name" value="N-terminal domain of ligase-like"/>
    <property type="match status" value="1"/>
</dbReference>
<dbReference type="GO" id="GO:0016878">
    <property type="term" value="F:acid-thiol ligase activity"/>
    <property type="evidence" value="ECO:0007669"/>
    <property type="project" value="UniProtKB-ARBA"/>
</dbReference>
<gene>
    <name evidence="5" type="primary">entE</name>
    <name evidence="5" type="ORF">EJ104_09135</name>
</gene>
<dbReference type="FunFam" id="2.30.38.10:FF:000003">
    <property type="entry name" value="Vibriobactin-specific 2,3-dihydroxybenzoate-AMP ligase"/>
    <property type="match status" value="1"/>
</dbReference>
<name>A0A3S0I615_9DEIO</name>
<dbReference type="InterPro" id="IPR025110">
    <property type="entry name" value="AMP-bd_C"/>
</dbReference>
<keyword evidence="6" id="KW-1185">Reference proteome</keyword>
<dbReference type="InterPro" id="IPR045851">
    <property type="entry name" value="AMP-bd_C_sf"/>
</dbReference>
<accession>A0A3S0I615</accession>
<dbReference type="AlphaFoldDB" id="A0A3S0I615"/>
<sequence length="579" mass="63045">MPEHSVSSGSDFTPWPAERAALYRELGYWQGQTFTDWLWERAQRYGASPALVTAERQWNYRDLWQQSGERAQQFTGLGLRPGDAAVLHLPNHPEFFFNFFGLLLAGVRPVLALPAHRHHEITAFVRQTEAQLYIGPDQPVGRELQAQLGNLPLPVRTLLQPLDLDRSAPHRSELQRTDLAAMPTWPGRQQDPDQPAFYQLSGGSTGTPKLIPRTHDDYLYSVRASAEICALSPQTVYLAALPLAHNFLLSSPGSLGTLHVGGQVVIAPQPDPGTCFGLMERYGINMVALVPALLLVWLEAAARRPVPASLAVVQVGGAPLAPEVAAQVPQQLGATLQQVFGMAEGLVNYTRLDGPLPLDTQGFAISPHDEILIVDDDDQPVPDGTPGHLLTRGPYTICGYFRADEHNSRAFTRDGFYRTGDLVTRLADGSLRVTGRSKDQINRGGEKIAAEEIEHALLGAPGVHNAALIGRPDPRLGERSLACIQSADPAAPPSPAELRRYLLDLGLATYKLPDQFEFLTLPRTAAGKVNKRALREHFHARPTQETHDSQDCPLPHAGPVARKPSPLAAASRAGRAAGP</sequence>
<dbReference type="InterPro" id="IPR042099">
    <property type="entry name" value="ANL_N_sf"/>
</dbReference>
<dbReference type="EMBL" id="RXPE01000019">
    <property type="protein sequence ID" value="RTR26006.1"/>
    <property type="molecule type" value="Genomic_DNA"/>
</dbReference>
<keyword evidence="5" id="KW-0808">Transferase</keyword>
<feature type="domain" description="AMP-dependent synthetase/ligase" evidence="3">
    <location>
        <begin position="39"/>
        <end position="401"/>
    </location>
</feature>
<dbReference type="Pfam" id="PF00501">
    <property type="entry name" value="AMP-binding"/>
    <property type="match status" value="1"/>
</dbReference>
<dbReference type="PANTHER" id="PTHR43767:SF1">
    <property type="entry name" value="NONRIBOSOMAL PEPTIDE SYNTHASE PES1 (EUROFUNG)-RELATED"/>
    <property type="match status" value="1"/>
</dbReference>
<evidence type="ECO:0000259" key="3">
    <source>
        <dbReference type="Pfam" id="PF00501"/>
    </source>
</evidence>
<dbReference type="InterPro" id="IPR000873">
    <property type="entry name" value="AMP-dep_synth/lig_dom"/>
</dbReference>
<evidence type="ECO:0000256" key="1">
    <source>
        <dbReference type="ARBA" id="ARBA00022598"/>
    </source>
</evidence>
<feature type="compositionally biased region" description="Basic and acidic residues" evidence="2">
    <location>
        <begin position="540"/>
        <end position="550"/>
    </location>
</feature>
<dbReference type="RefSeq" id="WP_126352421.1">
    <property type="nucleotide sequence ID" value="NZ_CP086382.1"/>
</dbReference>
<feature type="domain" description="AMP-binding enzyme C-terminal" evidence="4">
    <location>
        <begin position="452"/>
        <end position="528"/>
    </location>
</feature>
<proteinExistence type="predicted"/>
<feature type="region of interest" description="Disordered" evidence="2">
    <location>
        <begin position="540"/>
        <end position="579"/>
    </location>
</feature>
<keyword evidence="1 5" id="KW-0436">Ligase</keyword>
<organism evidence="5 6">
    <name type="scientific">Deinococcus radiophilus</name>
    <dbReference type="NCBI Taxonomy" id="32062"/>
    <lineage>
        <taxon>Bacteria</taxon>
        <taxon>Thermotogati</taxon>
        <taxon>Deinococcota</taxon>
        <taxon>Deinococci</taxon>
        <taxon>Deinococcales</taxon>
        <taxon>Deinococcaceae</taxon>
        <taxon>Deinococcus</taxon>
    </lineage>
</organism>
<comment type="caution">
    <text evidence="5">The sequence shown here is derived from an EMBL/GenBank/DDBJ whole genome shotgun (WGS) entry which is preliminary data.</text>
</comment>
<evidence type="ECO:0000313" key="6">
    <source>
        <dbReference type="Proteomes" id="UP000277766"/>
    </source>
</evidence>
<evidence type="ECO:0000313" key="5">
    <source>
        <dbReference type="EMBL" id="RTR26006.1"/>
    </source>
</evidence>
<protein>
    <submittedName>
        <fullName evidence="5">2,3-dihydroxybenzoate-AMP ligase</fullName>
        <ecNumber evidence="5">2.7.7.58</ecNumber>
    </submittedName>
</protein>
<dbReference type="Proteomes" id="UP000277766">
    <property type="component" value="Unassembled WGS sequence"/>
</dbReference>